<dbReference type="SMART" id="SM00322">
    <property type="entry name" value="KH"/>
    <property type="match status" value="2"/>
</dbReference>
<dbReference type="InterPro" id="IPR010213">
    <property type="entry name" value="TF_NusA"/>
</dbReference>
<evidence type="ECO:0000256" key="7">
    <source>
        <dbReference type="HAMAP-Rule" id="MF_00945"/>
    </source>
</evidence>
<comment type="subunit">
    <text evidence="7">Monomer. Binds directly to the core enzyme of the DNA-dependent RNA polymerase and to nascent RNA.</text>
</comment>
<dbReference type="InterPro" id="IPR030842">
    <property type="entry name" value="TF_NusA_bacterial"/>
</dbReference>
<dbReference type="Pfam" id="PF08529">
    <property type="entry name" value="NusA_N"/>
    <property type="match status" value="2"/>
</dbReference>
<dbReference type="SUPFAM" id="SSF69705">
    <property type="entry name" value="Transcription factor NusA, N-terminal domain"/>
    <property type="match status" value="1"/>
</dbReference>
<gene>
    <name evidence="7 10" type="primary">nusA</name>
    <name evidence="10" type="ORF">GCM10010170_088260</name>
</gene>
<dbReference type="SUPFAM" id="SSF54814">
    <property type="entry name" value="Prokaryotic type KH domain (KH-domain type II)"/>
    <property type="match status" value="2"/>
</dbReference>
<evidence type="ECO:0000256" key="5">
    <source>
        <dbReference type="ARBA" id="ARBA00023015"/>
    </source>
</evidence>
<dbReference type="Pfam" id="PF26594">
    <property type="entry name" value="KH_NusA_2nd"/>
    <property type="match status" value="1"/>
</dbReference>
<keyword evidence="2 7" id="KW-0963">Cytoplasm</keyword>
<evidence type="ECO:0000256" key="6">
    <source>
        <dbReference type="ARBA" id="ARBA00023163"/>
    </source>
</evidence>
<name>A0ABN3HI09_9ACTN</name>
<keyword evidence="11" id="KW-1185">Reference proteome</keyword>
<dbReference type="CDD" id="cd22529">
    <property type="entry name" value="KH-II_NusA_rpt2"/>
    <property type="match status" value="1"/>
</dbReference>
<sequence length="344" mass="37010">MNIDLAALRALEREREIPFETILAAIETALLTAYRHTDGANPHARVEIDRRTGAASVLAQDLDEDGAIVREYDDTPHDFGRIAAMTAKQVILQRLREATDEAHFGEYVGRDGDLVTGVIQAHEARAEKGIVTIDLGKIEGMLPAAEQVPGERYEHGQRIKAIVVHVAKGFRGPQVTLSRSHPNLVKRLFALEVPEIADGTVEIAAIAREAGHRTKIAVRSTVAGVNAKGACIGPMGQRVRAVMSELHGEKIDIIDWSEDPAQFVGNALSPAKALNVEVVDAANRAARVTVPDFQLSLAIGREGQNARLAARLTGWRIDIRPDNAADSNVDHVTGPGAARAESAG</sequence>
<evidence type="ECO:0000313" key="10">
    <source>
        <dbReference type="EMBL" id="GAA2380871.1"/>
    </source>
</evidence>
<protein>
    <recommendedName>
        <fullName evidence="7">Transcription termination/antitermination protein NusA</fullName>
    </recommendedName>
</protein>
<keyword evidence="6 7" id="KW-0804">Transcription</keyword>
<evidence type="ECO:0000256" key="2">
    <source>
        <dbReference type="ARBA" id="ARBA00022490"/>
    </source>
</evidence>
<dbReference type="PANTHER" id="PTHR22648">
    <property type="entry name" value="TRANSCRIPTION TERMINATION FACTOR NUSA"/>
    <property type="match status" value="1"/>
</dbReference>
<evidence type="ECO:0000256" key="1">
    <source>
        <dbReference type="ARBA" id="ARBA00022472"/>
    </source>
</evidence>
<dbReference type="InterPro" id="IPR004087">
    <property type="entry name" value="KH_dom"/>
</dbReference>
<dbReference type="EMBL" id="BAAARV010000088">
    <property type="protein sequence ID" value="GAA2380871.1"/>
    <property type="molecule type" value="Genomic_DNA"/>
</dbReference>
<evidence type="ECO:0000313" key="11">
    <source>
        <dbReference type="Proteomes" id="UP001501444"/>
    </source>
</evidence>
<comment type="similarity">
    <text evidence="7">Belongs to the NusA family.</text>
</comment>
<dbReference type="Gene3D" id="3.30.300.20">
    <property type="match status" value="2"/>
</dbReference>
<dbReference type="Gene3D" id="3.30.1480.10">
    <property type="entry name" value="NusA, N-terminal domain"/>
    <property type="match status" value="1"/>
</dbReference>
<feature type="region of interest" description="Disordered" evidence="8">
    <location>
        <begin position="323"/>
        <end position="344"/>
    </location>
</feature>
<comment type="subcellular location">
    <subcellularLocation>
        <location evidence="7">Cytoplasm</location>
    </subcellularLocation>
</comment>
<keyword evidence="4 7" id="KW-0694">RNA-binding</keyword>
<evidence type="ECO:0000259" key="9">
    <source>
        <dbReference type="PROSITE" id="PS50126"/>
    </source>
</evidence>
<organism evidence="10 11">
    <name type="scientific">Dactylosporangium salmoneum</name>
    <dbReference type="NCBI Taxonomy" id="53361"/>
    <lineage>
        <taxon>Bacteria</taxon>
        <taxon>Bacillati</taxon>
        <taxon>Actinomycetota</taxon>
        <taxon>Actinomycetes</taxon>
        <taxon>Micromonosporales</taxon>
        <taxon>Micromonosporaceae</taxon>
        <taxon>Dactylosporangium</taxon>
    </lineage>
</organism>
<dbReference type="InterPro" id="IPR003029">
    <property type="entry name" value="S1_domain"/>
</dbReference>
<dbReference type="CDD" id="cd02134">
    <property type="entry name" value="KH-II_NusA_rpt1"/>
    <property type="match status" value="1"/>
</dbReference>
<dbReference type="SMART" id="SM00316">
    <property type="entry name" value="S1"/>
    <property type="match status" value="1"/>
</dbReference>
<dbReference type="RefSeq" id="WP_344618645.1">
    <property type="nucleotide sequence ID" value="NZ_BAAARV010000088.1"/>
</dbReference>
<dbReference type="NCBIfam" id="TIGR01953">
    <property type="entry name" value="NusA"/>
    <property type="match status" value="1"/>
</dbReference>
<dbReference type="InterPro" id="IPR009019">
    <property type="entry name" value="KH_sf_prok-type"/>
</dbReference>
<keyword evidence="5 7" id="KW-0805">Transcription regulation</keyword>
<dbReference type="HAMAP" id="MF_00945_B">
    <property type="entry name" value="NusA_B"/>
    <property type="match status" value="1"/>
</dbReference>
<keyword evidence="3 7" id="KW-0889">Transcription antitermination</keyword>
<dbReference type="CDD" id="cd04455">
    <property type="entry name" value="S1_NusA"/>
    <property type="match status" value="1"/>
</dbReference>
<dbReference type="PANTHER" id="PTHR22648:SF0">
    <property type="entry name" value="TRANSCRIPTION TERMINATION_ANTITERMINATION PROTEIN NUSA"/>
    <property type="match status" value="1"/>
</dbReference>
<keyword evidence="1 7" id="KW-0806">Transcription termination</keyword>
<comment type="function">
    <text evidence="7">Participates in both transcription termination and antitermination.</text>
</comment>
<accession>A0ABN3HI09</accession>
<dbReference type="InterPro" id="IPR058582">
    <property type="entry name" value="KH_NusA_2nd"/>
</dbReference>
<dbReference type="Gene3D" id="2.40.50.140">
    <property type="entry name" value="Nucleic acid-binding proteins"/>
    <property type="match status" value="1"/>
</dbReference>
<dbReference type="InterPro" id="IPR013735">
    <property type="entry name" value="TF_NusA_N"/>
</dbReference>
<dbReference type="Pfam" id="PF13184">
    <property type="entry name" value="KH_NusA_1st"/>
    <property type="match status" value="1"/>
</dbReference>
<evidence type="ECO:0000256" key="4">
    <source>
        <dbReference type="ARBA" id="ARBA00022884"/>
    </source>
</evidence>
<evidence type="ECO:0000256" key="3">
    <source>
        <dbReference type="ARBA" id="ARBA00022814"/>
    </source>
</evidence>
<feature type="domain" description="S1 motif" evidence="9">
    <location>
        <begin position="112"/>
        <end position="180"/>
    </location>
</feature>
<dbReference type="Proteomes" id="UP001501444">
    <property type="component" value="Unassembled WGS sequence"/>
</dbReference>
<dbReference type="InterPro" id="IPR015946">
    <property type="entry name" value="KH_dom-like_a/b"/>
</dbReference>
<reference evidence="10 11" key="1">
    <citation type="journal article" date="2019" name="Int. J. Syst. Evol. Microbiol.">
        <title>The Global Catalogue of Microorganisms (GCM) 10K type strain sequencing project: providing services to taxonomists for standard genome sequencing and annotation.</title>
        <authorList>
            <consortium name="The Broad Institute Genomics Platform"/>
            <consortium name="The Broad Institute Genome Sequencing Center for Infectious Disease"/>
            <person name="Wu L."/>
            <person name="Ma J."/>
        </authorList>
    </citation>
    <scope>NUCLEOTIDE SEQUENCE [LARGE SCALE GENOMIC DNA]</scope>
    <source>
        <strain evidence="10 11">JCM 3272</strain>
    </source>
</reference>
<dbReference type="SUPFAM" id="SSF50249">
    <property type="entry name" value="Nucleic acid-binding proteins"/>
    <property type="match status" value="1"/>
</dbReference>
<proteinExistence type="inferred from homology"/>
<dbReference type="PROSITE" id="PS50084">
    <property type="entry name" value="KH_TYPE_1"/>
    <property type="match status" value="1"/>
</dbReference>
<dbReference type="InterPro" id="IPR036555">
    <property type="entry name" value="NusA_N_sf"/>
</dbReference>
<dbReference type="PROSITE" id="PS50126">
    <property type="entry name" value="S1"/>
    <property type="match status" value="1"/>
</dbReference>
<evidence type="ECO:0000256" key="8">
    <source>
        <dbReference type="SAM" id="MobiDB-lite"/>
    </source>
</evidence>
<dbReference type="InterPro" id="IPR025249">
    <property type="entry name" value="TF_NusA_KH_1st"/>
</dbReference>
<comment type="caution">
    <text evidence="10">The sequence shown here is derived from an EMBL/GenBank/DDBJ whole genome shotgun (WGS) entry which is preliminary data.</text>
</comment>
<dbReference type="InterPro" id="IPR012340">
    <property type="entry name" value="NA-bd_OB-fold"/>
</dbReference>